<evidence type="ECO:0000313" key="3">
    <source>
        <dbReference type="Proteomes" id="UP000010388"/>
    </source>
</evidence>
<dbReference type="AlphaFoldDB" id="K9P9W1"/>
<feature type="compositionally biased region" description="Low complexity" evidence="1">
    <location>
        <begin position="50"/>
        <end position="63"/>
    </location>
</feature>
<dbReference type="Proteomes" id="UP000010388">
    <property type="component" value="Chromosome"/>
</dbReference>
<name>K9P9W1_CYAGP</name>
<feature type="region of interest" description="Disordered" evidence="1">
    <location>
        <begin position="42"/>
        <end position="63"/>
    </location>
</feature>
<sequence length="850" mass="88140">MRGSGNTLAGLEASDAAPVAQAAAFRQNVTIDASPAVATDSHQVLSDPWPGEASGTTAAATGPSCGCRSCSVLAVTSGDGAAAWDTASGQAPLVLDGQVTLGAGVDLSKVFQLHSNPTATKTIFLDFDGFSISSTPWENGGALSLGSFYSSFDTNALTEIQRIWQRVAEDFAPFHVNVTTEDPGSENLRKSGTGDERWGIRVAFTSNLNLLTGTAITNAGGGGTAYYNSFNWSTDDVALVFNRGEYTAAETASHEVGHTLGLSHDGAGSTTYYGGHGGAGPTSWGTIMGAAWLGDDENLTQWSKGEYFGANNTQDDLATITTGNGFTYRADDHGNAFSTATALTGLSFSSFGVIERNTDVDMFRFDTGAGLVSFNIVNASRAFVGSGGSYTTEYLTSRGANLDIGATLYRADGSVLQIFNPADLTTASFSLNLSEGTYYLGIDGVGAGTPMASSPNGYTDYASLGQYMVSGTVQATSGTFTTPPPPPAPTLVVSGATGLVTTEAGGAASFQVALSRAPSSDVTVRFSSSDATEGLVLTSTLLFTAANWQTPQTVTVQGVDDTLLDGSQTYSILMSTSSADPAFQGLSGPAVTIQNSDNEVATTTTTTTTVPVTFQASAGGFANNITYSNAPTVAGSLTAIHGSDDQRLAITEGAQRTNKGIVSTLNAYQWTFDNLSGANQLVFEGYRTASSSESFQIQYSSNGRSWTTAFTIRSGTESTYTLNLASPVSGRMFVRALDTKTSREDGTYDTLFVDRLVFLATTGAGRSSRSLEDPIIGGEVSLAPELAHAFDHGFDHDFAPIEAGLSADPALGGEPLSPLQPGLSGYGEPLVGFTEPLEATPWLIASSTLV</sequence>
<dbReference type="eggNOG" id="COG1404">
    <property type="taxonomic scope" value="Bacteria"/>
</dbReference>
<dbReference type="SUPFAM" id="SSF55486">
    <property type="entry name" value="Metalloproteases ('zincins'), catalytic domain"/>
    <property type="match status" value="1"/>
</dbReference>
<gene>
    <name evidence="2" type="ordered locus">Cyagr_2813</name>
</gene>
<dbReference type="GO" id="GO:0008237">
    <property type="term" value="F:metallopeptidase activity"/>
    <property type="evidence" value="ECO:0007669"/>
    <property type="project" value="InterPro"/>
</dbReference>
<dbReference type="SUPFAM" id="SSF141072">
    <property type="entry name" value="CalX-like"/>
    <property type="match status" value="1"/>
</dbReference>
<dbReference type="EMBL" id="CP003495">
    <property type="protein sequence ID" value="AFY29905.1"/>
    <property type="molecule type" value="Genomic_DNA"/>
</dbReference>
<evidence type="ECO:0008006" key="4">
    <source>
        <dbReference type="Google" id="ProtNLM"/>
    </source>
</evidence>
<reference evidence="3" key="1">
    <citation type="journal article" date="2013" name="Proc. Natl. Acad. Sci. U.S.A.">
        <title>Improving the coverage of the cyanobacterial phylum using diversity-driven genome sequencing.</title>
        <authorList>
            <person name="Shih P.M."/>
            <person name="Wu D."/>
            <person name="Latifi A."/>
            <person name="Axen S.D."/>
            <person name="Fewer D.P."/>
            <person name="Talla E."/>
            <person name="Calteau A."/>
            <person name="Cai F."/>
            <person name="Tandeau de Marsac N."/>
            <person name="Rippka R."/>
            <person name="Herdman M."/>
            <person name="Sivonen K."/>
            <person name="Coursin T."/>
            <person name="Laurent T."/>
            <person name="Goodwin L."/>
            <person name="Nolan M."/>
            <person name="Davenport K.W."/>
            <person name="Han C.S."/>
            <person name="Rubin E.M."/>
            <person name="Eisen J.A."/>
            <person name="Woyke T."/>
            <person name="Gugger M."/>
            <person name="Kerfeld C.A."/>
        </authorList>
    </citation>
    <scope>NUCLEOTIDE SEQUENCE [LARGE SCALE GENOMIC DNA]</scope>
    <source>
        <strain evidence="3">ATCC 27147 / PCC 6307</strain>
    </source>
</reference>
<dbReference type="eggNOG" id="COG2931">
    <property type="taxonomic scope" value="Bacteria"/>
</dbReference>
<dbReference type="InterPro" id="IPR024079">
    <property type="entry name" value="MetalloPept_cat_dom_sf"/>
</dbReference>
<evidence type="ECO:0000313" key="2">
    <source>
        <dbReference type="EMBL" id="AFY29905.1"/>
    </source>
</evidence>
<dbReference type="InterPro" id="IPR038081">
    <property type="entry name" value="CalX-like_sf"/>
</dbReference>
<dbReference type="Gene3D" id="3.40.390.10">
    <property type="entry name" value="Collagenase (Catalytic Domain)"/>
    <property type="match status" value="1"/>
</dbReference>
<dbReference type="STRING" id="292564.Cyagr_2813"/>
<dbReference type="RefSeq" id="WP_015110340.1">
    <property type="nucleotide sequence ID" value="NC_019675.1"/>
</dbReference>
<dbReference type="PATRIC" id="fig|292564.3.peg.2671"/>
<dbReference type="KEGG" id="cgc:Cyagr_2813"/>
<organism evidence="2 3">
    <name type="scientific">Cyanobium gracile (strain ATCC 27147 / PCC 6307)</name>
    <dbReference type="NCBI Taxonomy" id="292564"/>
    <lineage>
        <taxon>Bacteria</taxon>
        <taxon>Bacillati</taxon>
        <taxon>Cyanobacteriota</taxon>
        <taxon>Cyanophyceae</taxon>
        <taxon>Synechococcales</taxon>
        <taxon>Prochlorococcaceae</taxon>
        <taxon>Cyanobium</taxon>
    </lineage>
</organism>
<evidence type="ECO:0000256" key="1">
    <source>
        <dbReference type="SAM" id="MobiDB-lite"/>
    </source>
</evidence>
<dbReference type="Gene3D" id="2.60.120.260">
    <property type="entry name" value="Galactose-binding domain-like"/>
    <property type="match status" value="1"/>
</dbReference>
<accession>K9P9W1</accession>
<proteinExistence type="predicted"/>
<dbReference type="Gene3D" id="2.60.40.2030">
    <property type="match status" value="1"/>
</dbReference>
<protein>
    <recommendedName>
        <fullName evidence="4">Calx-beta domain-containing protein</fullName>
    </recommendedName>
</protein>
<dbReference type="Pfam" id="PF13582">
    <property type="entry name" value="Reprolysin_3"/>
    <property type="match status" value="1"/>
</dbReference>
<dbReference type="Gene3D" id="2.60.120.380">
    <property type="match status" value="1"/>
</dbReference>
<dbReference type="HOGENOM" id="CLU_327001_0_0_3"/>